<reference evidence="4" key="1">
    <citation type="journal article" date="2023" name="Plant J.">
        <title>The genome of the king protea, Protea cynaroides.</title>
        <authorList>
            <person name="Chang J."/>
            <person name="Duong T.A."/>
            <person name="Schoeman C."/>
            <person name="Ma X."/>
            <person name="Roodt D."/>
            <person name="Barker N."/>
            <person name="Li Z."/>
            <person name="Van de Peer Y."/>
            <person name="Mizrachi E."/>
        </authorList>
    </citation>
    <scope>NUCLEOTIDE SEQUENCE</scope>
    <source>
        <tissue evidence="4">Young leaves</tissue>
    </source>
</reference>
<dbReference type="AlphaFoldDB" id="A0A9Q0K349"/>
<feature type="signal peptide" evidence="3">
    <location>
        <begin position="1"/>
        <end position="15"/>
    </location>
</feature>
<dbReference type="GO" id="GO:0016788">
    <property type="term" value="F:hydrolase activity, acting on ester bonds"/>
    <property type="evidence" value="ECO:0007669"/>
    <property type="project" value="InterPro"/>
</dbReference>
<dbReference type="Pfam" id="PF00657">
    <property type="entry name" value="Lipase_GDSL"/>
    <property type="match status" value="1"/>
</dbReference>
<organism evidence="4 5">
    <name type="scientific">Protea cynaroides</name>
    <dbReference type="NCBI Taxonomy" id="273540"/>
    <lineage>
        <taxon>Eukaryota</taxon>
        <taxon>Viridiplantae</taxon>
        <taxon>Streptophyta</taxon>
        <taxon>Embryophyta</taxon>
        <taxon>Tracheophyta</taxon>
        <taxon>Spermatophyta</taxon>
        <taxon>Magnoliopsida</taxon>
        <taxon>Proteales</taxon>
        <taxon>Proteaceae</taxon>
        <taxon>Protea</taxon>
    </lineage>
</organism>
<name>A0A9Q0K349_9MAGN</name>
<evidence type="ECO:0000313" key="4">
    <source>
        <dbReference type="EMBL" id="KAJ4961112.1"/>
    </source>
</evidence>
<gene>
    <name evidence="4" type="ORF">NE237_021022</name>
</gene>
<comment type="caution">
    <text evidence="4">The sequence shown here is derived from an EMBL/GenBank/DDBJ whole genome shotgun (WGS) entry which is preliminary data.</text>
</comment>
<sequence>MLLHASFLYISAVFAFGDSTVDTGNNNNRKTPFKANHWPYGYDFPGHVPSGRCSNGKLIPDFEVSLLGIKDLLPAYLDPMVTDKDLITGVSFASAGCGLDTLMDHVYNVINMSTQLDYFNECLDRIRRIAGSSVATNIVENSLIIISAGSVDMCLLTMMYLLGVFDIQFQLIKISSLETFNPLFKTHIFIPCFPFIRNR</sequence>
<keyword evidence="5" id="KW-1185">Reference proteome</keyword>
<dbReference type="EMBL" id="JAMYWD010000009">
    <property type="protein sequence ID" value="KAJ4961112.1"/>
    <property type="molecule type" value="Genomic_DNA"/>
</dbReference>
<dbReference type="InterPro" id="IPR001087">
    <property type="entry name" value="GDSL"/>
</dbReference>
<proteinExistence type="inferred from homology"/>
<dbReference type="InterPro" id="IPR050592">
    <property type="entry name" value="GDSL_lipolytic_enzyme"/>
</dbReference>
<evidence type="ECO:0008006" key="6">
    <source>
        <dbReference type="Google" id="ProtNLM"/>
    </source>
</evidence>
<keyword evidence="2 3" id="KW-0732">Signal</keyword>
<protein>
    <recommendedName>
        <fullName evidence="6">GDSL esterase/lipase</fullName>
    </recommendedName>
</protein>
<comment type="similarity">
    <text evidence="1">Belongs to the 'GDSL' lipolytic enzyme family.</text>
</comment>
<feature type="chain" id="PRO_5040363907" description="GDSL esterase/lipase" evidence="3">
    <location>
        <begin position="16"/>
        <end position="199"/>
    </location>
</feature>
<dbReference type="Gene3D" id="3.40.50.1110">
    <property type="entry name" value="SGNH hydrolase"/>
    <property type="match status" value="1"/>
</dbReference>
<dbReference type="PANTHER" id="PTHR45642:SF139">
    <property type="entry name" value="SGNH HYDROLASE-TYPE ESTERASE DOMAIN-CONTAINING PROTEIN"/>
    <property type="match status" value="1"/>
</dbReference>
<dbReference type="Proteomes" id="UP001141806">
    <property type="component" value="Unassembled WGS sequence"/>
</dbReference>
<accession>A0A9Q0K349</accession>
<evidence type="ECO:0000256" key="2">
    <source>
        <dbReference type="ARBA" id="ARBA00022729"/>
    </source>
</evidence>
<dbReference type="PANTHER" id="PTHR45642">
    <property type="entry name" value="GDSL ESTERASE/LIPASE EXL3"/>
    <property type="match status" value="1"/>
</dbReference>
<dbReference type="OrthoDB" id="1600564at2759"/>
<evidence type="ECO:0000313" key="5">
    <source>
        <dbReference type="Proteomes" id="UP001141806"/>
    </source>
</evidence>
<evidence type="ECO:0000256" key="3">
    <source>
        <dbReference type="SAM" id="SignalP"/>
    </source>
</evidence>
<dbReference type="InterPro" id="IPR036514">
    <property type="entry name" value="SGNH_hydro_sf"/>
</dbReference>
<evidence type="ECO:0000256" key="1">
    <source>
        <dbReference type="ARBA" id="ARBA00008668"/>
    </source>
</evidence>